<feature type="transmembrane region" description="Helical" evidence="5">
    <location>
        <begin position="123"/>
        <end position="144"/>
    </location>
</feature>
<evidence type="ECO:0000256" key="1">
    <source>
        <dbReference type="ARBA" id="ARBA00023040"/>
    </source>
</evidence>
<dbReference type="GO" id="GO:0038039">
    <property type="term" value="C:G protein-coupled receptor heterodimeric complex"/>
    <property type="evidence" value="ECO:0007669"/>
    <property type="project" value="TreeGrafter"/>
</dbReference>
<name>A0A8B7Y666_ACAPL</name>
<dbReference type="OrthoDB" id="2150267at2759"/>
<dbReference type="GO" id="GO:0004965">
    <property type="term" value="F:G protein-coupled GABA receptor activity"/>
    <property type="evidence" value="ECO:0007669"/>
    <property type="project" value="InterPro"/>
</dbReference>
<dbReference type="AlphaFoldDB" id="A0A8B7Y666"/>
<keyword evidence="3" id="KW-0325">Glycoprotein</keyword>
<evidence type="ECO:0000256" key="3">
    <source>
        <dbReference type="ARBA" id="ARBA00023180"/>
    </source>
</evidence>
<gene>
    <name evidence="7" type="primary">LOC110978204</name>
</gene>
<evidence type="ECO:0000313" key="6">
    <source>
        <dbReference type="Proteomes" id="UP000694845"/>
    </source>
</evidence>
<reference evidence="7" key="1">
    <citation type="submission" date="2025-08" db="UniProtKB">
        <authorList>
            <consortium name="RefSeq"/>
        </authorList>
    </citation>
    <scope>IDENTIFICATION</scope>
</reference>
<dbReference type="RefSeq" id="XP_022088698.1">
    <property type="nucleotide sequence ID" value="XM_022233006.1"/>
</dbReference>
<proteinExistence type="predicted"/>
<keyword evidence="5" id="KW-0472">Membrane</keyword>
<dbReference type="KEGG" id="aplc:110978204"/>
<dbReference type="SUPFAM" id="SSF53822">
    <property type="entry name" value="Periplasmic binding protein-like I"/>
    <property type="match status" value="1"/>
</dbReference>
<protein>
    <submittedName>
        <fullName evidence="7">Uncharacterized protein LOC110978204</fullName>
    </submittedName>
</protein>
<keyword evidence="4" id="KW-0807">Transducer</keyword>
<evidence type="ECO:0000256" key="5">
    <source>
        <dbReference type="SAM" id="Phobius"/>
    </source>
</evidence>
<dbReference type="GeneID" id="110978204"/>
<dbReference type="PANTHER" id="PTHR10519">
    <property type="entry name" value="GABA-B RECEPTOR"/>
    <property type="match status" value="1"/>
</dbReference>
<sequence length="150" mass="16682">MTIALALNASIDDLQRLQPPRRLEDFRYSDAEMARVILKSADNIKFIGLQGPVLIENGQQNSDIVEIVQAQGEELTTVMIYKTDSQALETSGVSRIIWKGDHIPVDGITTRKVILPVSLTTQAVLISLALVGVVIALAFLFLNIRYKHRR</sequence>
<evidence type="ECO:0000313" key="7">
    <source>
        <dbReference type="RefSeq" id="XP_022088698.1"/>
    </source>
</evidence>
<keyword evidence="2" id="KW-0675">Receptor</keyword>
<organism evidence="6 7">
    <name type="scientific">Acanthaster planci</name>
    <name type="common">Crown-of-thorns starfish</name>
    <dbReference type="NCBI Taxonomy" id="133434"/>
    <lineage>
        <taxon>Eukaryota</taxon>
        <taxon>Metazoa</taxon>
        <taxon>Echinodermata</taxon>
        <taxon>Eleutherozoa</taxon>
        <taxon>Asterozoa</taxon>
        <taxon>Asteroidea</taxon>
        <taxon>Valvatacea</taxon>
        <taxon>Valvatida</taxon>
        <taxon>Acanthasteridae</taxon>
        <taxon>Acanthaster</taxon>
    </lineage>
</organism>
<dbReference type="InterPro" id="IPR028082">
    <property type="entry name" value="Peripla_BP_I"/>
</dbReference>
<keyword evidence="5" id="KW-0812">Transmembrane</keyword>
<dbReference type="InterPro" id="IPR002455">
    <property type="entry name" value="GPCR3_GABA-B"/>
</dbReference>
<keyword evidence="6" id="KW-1185">Reference proteome</keyword>
<dbReference type="PANTHER" id="PTHR10519:SF74">
    <property type="entry name" value="GAMMA-AMINOBUTYRIC ACID TYPE B RECEPTOR SUBUNIT 2"/>
    <property type="match status" value="1"/>
</dbReference>
<dbReference type="GO" id="GO:0007214">
    <property type="term" value="P:gamma-aminobutyric acid signaling pathway"/>
    <property type="evidence" value="ECO:0007669"/>
    <property type="project" value="TreeGrafter"/>
</dbReference>
<evidence type="ECO:0000256" key="4">
    <source>
        <dbReference type="ARBA" id="ARBA00023224"/>
    </source>
</evidence>
<accession>A0A8B7Y666</accession>
<keyword evidence="5" id="KW-1133">Transmembrane helix</keyword>
<evidence type="ECO:0000256" key="2">
    <source>
        <dbReference type="ARBA" id="ARBA00023170"/>
    </source>
</evidence>
<dbReference type="Proteomes" id="UP000694845">
    <property type="component" value="Unplaced"/>
</dbReference>
<dbReference type="Gene3D" id="3.40.50.2300">
    <property type="match status" value="2"/>
</dbReference>
<keyword evidence="1" id="KW-0297">G-protein coupled receptor</keyword>